<protein>
    <submittedName>
        <fullName evidence="3">DUF155 domain-containing protein</fullName>
    </submittedName>
</protein>
<comment type="caution">
    <text evidence="3">The sequence shown here is derived from an EMBL/GenBank/DDBJ whole genome shotgun (WGS) entry which is preliminary data.</text>
</comment>
<evidence type="ECO:0000313" key="4">
    <source>
        <dbReference type="Proteomes" id="UP000485058"/>
    </source>
</evidence>
<dbReference type="EMBL" id="BLLF01004335">
    <property type="protein sequence ID" value="GFH29419.1"/>
    <property type="molecule type" value="Genomic_DNA"/>
</dbReference>
<dbReference type="PANTHER" id="PTHR16255:SF1">
    <property type="entry name" value="REQUIRED FOR MEIOTIC NUCLEAR DIVISION PROTEIN 1 HOMOLOG"/>
    <property type="match status" value="1"/>
</dbReference>
<name>A0A6A0A9K4_HAELA</name>
<reference evidence="3 4" key="1">
    <citation type="submission" date="2020-02" db="EMBL/GenBank/DDBJ databases">
        <title>Draft genome sequence of Haematococcus lacustris strain NIES-144.</title>
        <authorList>
            <person name="Morimoto D."/>
            <person name="Nakagawa S."/>
            <person name="Yoshida T."/>
            <person name="Sawayama S."/>
        </authorList>
    </citation>
    <scope>NUCLEOTIDE SEQUENCE [LARGE SCALE GENOMIC DNA]</scope>
    <source>
        <strain evidence="3 4">NIES-144</strain>
    </source>
</reference>
<evidence type="ECO:0000313" key="3">
    <source>
        <dbReference type="EMBL" id="GFH29419.1"/>
    </source>
</evidence>
<proteinExistence type="inferred from homology"/>
<dbReference type="InterPro" id="IPR003734">
    <property type="entry name" value="DUF155"/>
</dbReference>
<organism evidence="3 4">
    <name type="scientific">Haematococcus lacustris</name>
    <name type="common">Green alga</name>
    <name type="synonym">Haematococcus pluvialis</name>
    <dbReference type="NCBI Taxonomy" id="44745"/>
    <lineage>
        <taxon>Eukaryota</taxon>
        <taxon>Viridiplantae</taxon>
        <taxon>Chlorophyta</taxon>
        <taxon>core chlorophytes</taxon>
        <taxon>Chlorophyceae</taxon>
        <taxon>CS clade</taxon>
        <taxon>Chlamydomonadales</taxon>
        <taxon>Haematococcaceae</taxon>
        <taxon>Haematococcus</taxon>
    </lineage>
</organism>
<feature type="domain" description="DUF155" evidence="2">
    <location>
        <begin position="19"/>
        <end position="83"/>
    </location>
</feature>
<feature type="non-terminal residue" evidence="3">
    <location>
        <position position="100"/>
    </location>
</feature>
<gene>
    <name evidence="3" type="ORF">HaLaN_28069</name>
</gene>
<evidence type="ECO:0000256" key="1">
    <source>
        <dbReference type="ARBA" id="ARBA00008306"/>
    </source>
</evidence>
<keyword evidence="4" id="KW-1185">Reference proteome</keyword>
<sequence>MKLAISYALAQSTKLSVNGSVDISSTEIAKLIGKVFLQKSAVNLLSSCLDVPEFLWHSPDSFQTLYNRVIEYLELPARAELLNSRFSVLQEMLDMLRDHQ</sequence>
<dbReference type="GO" id="GO:0005739">
    <property type="term" value="C:mitochondrion"/>
    <property type="evidence" value="ECO:0007669"/>
    <property type="project" value="UniProtKB-ARBA"/>
</dbReference>
<dbReference type="Proteomes" id="UP000485058">
    <property type="component" value="Unassembled WGS sequence"/>
</dbReference>
<comment type="similarity">
    <text evidence="1">Belongs to the RMD1/sif2 family.</text>
</comment>
<dbReference type="InterPro" id="IPR051624">
    <property type="entry name" value="RMD1/Sad1-interacting"/>
</dbReference>
<dbReference type="AlphaFoldDB" id="A0A6A0A9K4"/>
<dbReference type="Pfam" id="PF02582">
    <property type="entry name" value="DUF155"/>
    <property type="match status" value="1"/>
</dbReference>
<evidence type="ECO:0000259" key="2">
    <source>
        <dbReference type="Pfam" id="PF02582"/>
    </source>
</evidence>
<dbReference type="PANTHER" id="PTHR16255">
    <property type="entry name" value="REQUIRED FOR MEIOTIC NUCLEAR DIVISION PROTEIN 1 HOMOLOG"/>
    <property type="match status" value="1"/>
</dbReference>
<accession>A0A6A0A9K4</accession>